<dbReference type="SMART" id="SM00257">
    <property type="entry name" value="LysM"/>
    <property type="match status" value="2"/>
</dbReference>
<feature type="domain" description="LysM" evidence="2">
    <location>
        <begin position="117"/>
        <end position="162"/>
    </location>
</feature>
<dbReference type="AlphaFoldDB" id="A0A1H8TPS0"/>
<evidence type="ECO:0000313" key="3">
    <source>
        <dbReference type="EMBL" id="SEO92861.1"/>
    </source>
</evidence>
<evidence type="ECO:0000313" key="4">
    <source>
        <dbReference type="Proteomes" id="UP000198847"/>
    </source>
</evidence>
<name>A0A1H8TPS0_9FIRM</name>
<evidence type="ECO:0000259" key="2">
    <source>
        <dbReference type="PROSITE" id="PS51782"/>
    </source>
</evidence>
<keyword evidence="3" id="KW-0378">Hydrolase</keyword>
<dbReference type="STRING" id="112903.SAMN04490178_10753"/>
<dbReference type="Gene3D" id="3.10.350.10">
    <property type="entry name" value="LysM domain"/>
    <property type="match status" value="2"/>
</dbReference>
<dbReference type="Gene3D" id="2.70.70.10">
    <property type="entry name" value="Glucose Permease (Domain IIA)"/>
    <property type="match status" value="1"/>
</dbReference>
<keyword evidence="1" id="KW-0472">Membrane</keyword>
<gene>
    <name evidence="3" type="ORF">SAMN04490178_10753</name>
</gene>
<dbReference type="CDD" id="cd00118">
    <property type="entry name" value="LysM"/>
    <property type="match status" value="2"/>
</dbReference>
<feature type="transmembrane region" description="Helical" evidence="1">
    <location>
        <begin position="12"/>
        <end position="31"/>
    </location>
</feature>
<dbReference type="OrthoDB" id="9809488at2"/>
<sequence length="301" mass="32555">MNNFLEHKAAVQRFFVVLAIIVLASVSVLNLPHRDEAGHSFEANQEKPELPAVSEPPQTVVAGLAPLRKHVVQSGETLSGIAEQYQLDIATLLAANDLSDDTLQIGQELTILPGKGVLHTVRSGDTLWEIARAYQADIPAIVVANGKKDDNAVLAEGEKLFIPGGRLPLRQASPVSRGTTSRFLWPTRGEITSPFGYRWGRLHSGIDIANDVGTPVRGAMAGKVTFSGWCDGYGKTVILEHGRGYSTLYGHLSQSVVQPGQYVEAGEVIAYMGNTGWSTGPHLHFEVRLNDQPLNPLQVLP</sequence>
<accession>A0A1H8TPS0</accession>
<keyword evidence="1" id="KW-1133">Transmembrane helix</keyword>
<reference evidence="3 4" key="1">
    <citation type="submission" date="2016-10" db="EMBL/GenBank/DDBJ databases">
        <authorList>
            <person name="de Groot N.N."/>
        </authorList>
    </citation>
    <scope>NUCLEOTIDE SEQUENCE [LARGE SCALE GENOMIC DNA]</scope>
    <source>
        <strain evidence="3 4">DSM 13305</strain>
    </source>
</reference>
<dbReference type="InterPro" id="IPR018392">
    <property type="entry name" value="LysM"/>
</dbReference>
<keyword evidence="4" id="KW-1185">Reference proteome</keyword>
<dbReference type="EMBL" id="FODY01000007">
    <property type="protein sequence ID" value="SEO92861.1"/>
    <property type="molecule type" value="Genomic_DNA"/>
</dbReference>
<dbReference type="GO" id="GO:0004222">
    <property type="term" value="F:metalloendopeptidase activity"/>
    <property type="evidence" value="ECO:0007669"/>
    <property type="project" value="TreeGrafter"/>
</dbReference>
<protein>
    <submittedName>
        <fullName evidence="3">Murein DD-endopeptidase MepM and murein hydrolase activator NlpD, contain LysM domain</fullName>
    </submittedName>
</protein>
<dbReference type="InterPro" id="IPR050570">
    <property type="entry name" value="Cell_wall_metabolism_enzyme"/>
</dbReference>
<organism evidence="3 4">
    <name type="scientific">Propionispora vibrioides</name>
    <dbReference type="NCBI Taxonomy" id="112903"/>
    <lineage>
        <taxon>Bacteria</taxon>
        <taxon>Bacillati</taxon>
        <taxon>Bacillota</taxon>
        <taxon>Negativicutes</taxon>
        <taxon>Selenomonadales</taxon>
        <taxon>Sporomusaceae</taxon>
        <taxon>Propionispora</taxon>
    </lineage>
</organism>
<dbReference type="PROSITE" id="PS51782">
    <property type="entry name" value="LYSM"/>
    <property type="match status" value="2"/>
</dbReference>
<feature type="domain" description="LysM" evidence="2">
    <location>
        <begin position="68"/>
        <end position="111"/>
    </location>
</feature>
<dbReference type="PANTHER" id="PTHR21666">
    <property type="entry name" value="PEPTIDASE-RELATED"/>
    <property type="match status" value="1"/>
</dbReference>
<dbReference type="Pfam" id="PF01476">
    <property type="entry name" value="LysM"/>
    <property type="match status" value="2"/>
</dbReference>
<dbReference type="InterPro" id="IPR016047">
    <property type="entry name" value="M23ase_b-sheet_dom"/>
</dbReference>
<dbReference type="SUPFAM" id="SSF51261">
    <property type="entry name" value="Duplicated hybrid motif"/>
    <property type="match status" value="1"/>
</dbReference>
<proteinExistence type="predicted"/>
<dbReference type="Proteomes" id="UP000198847">
    <property type="component" value="Unassembled WGS sequence"/>
</dbReference>
<keyword evidence="1" id="KW-0812">Transmembrane</keyword>
<dbReference type="PANTHER" id="PTHR21666:SF270">
    <property type="entry name" value="MUREIN HYDROLASE ACTIVATOR ENVC"/>
    <property type="match status" value="1"/>
</dbReference>
<dbReference type="InterPro" id="IPR036779">
    <property type="entry name" value="LysM_dom_sf"/>
</dbReference>
<evidence type="ECO:0000256" key="1">
    <source>
        <dbReference type="SAM" id="Phobius"/>
    </source>
</evidence>
<dbReference type="RefSeq" id="WP_091745440.1">
    <property type="nucleotide sequence ID" value="NZ_FODY01000007.1"/>
</dbReference>
<dbReference type="Pfam" id="PF01551">
    <property type="entry name" value="Peptidase_M23"/>
    <property type="match status" value="1"/>
</dbReference>
<dbReference type="InterPro" id="IPR011055">
    <property type="entry name" value="Dup_hybrid_motif"/>
</dbReference>
<dbReference type="CDD" id="cd12797">
    <property type="entry name" value="M23_peptidase"/>
    <property type="match status" value="1"/>
</dbReference>